<sequence>MKTTARRIAVAAVVLVTAALAVPATARSTTAAAATAAPTTDTSTAQKNTSEFRGVNWADPRDNYASDEVVPSGLSTADDYPATYRRATGIVGEFRRELGANTVRLPINPSSVGTAWWASYRGAIDAATRQGFKVILSYWEAHDAKDGRVDDRAAFDAMWDTAVAAYRTNPRVYFEPMNEPFGYSLDEWVSLTSSWLAEHRDVPRGRVVISGTGYNDDVTGVGAARELKGTLLSLHFYGFWDDATTEAEWLANLRPRIGAYGSRTIIDEAGAPMTTGLNYGNHEGNVYTSYFGALTQTARELGMGVVYWPGLRTGDAYSLTTLVGEHDLEVTSESGLAQLQWGWGLQKDEPVNDLPPAPPGEVLRGVASGRCVDVPGFSTTNGTALDLWDCNGGGNQSWNLTADRQLTVYGTKCLTIGGDGSSAGSPAVITDCTGASTQAWQLNEDLSVSSVAHPELCLDAAGAGTGNGTPVDVWFCNGETNQQWTRS</sequence>
<accession>D2PS89</accession>
<dbReference type="CAZy" id="CBM13">
    <property type="family name" value="Carbohydrate-Binding Module Family 13"/>
</dbReference>
<dbReference type="EMBL" id="CP001736">
    <property type="protein sequence ID" value="ADB31213.1"/>
    <property type="molecule type" value="Genomic_DNA"/>
</dbReference>
<dbReference type="Gene3D" id="3.20.20.80">
    <property type="entry name" value="Glycosidases"/>
    <property type="match status" value="1"/>
</dbReference>
<dbReference type="Pfam" id="PF00150">
    <property type="entry name" value="Cellulase"/>
    <property type="match status" value="1"/>
</dbReference>
<dbReference type="InterPro" id="IPR035992">
    <property type="entry name" value="Ricin_B-like_lectins"/>
</dbReference>
<keyword evidence="1 3" id="KW-0378">Hydrolase</keyword>
<dbReference type="Gene3D" id="2.80.10.50">
    <property type="match status" value="1"/>
</dbReference>
<dbReference type="OrthoDB" id="273314at2"/>
<feature type="compositionally biased region" description="Low complexity" evidence="4">
    <location>
        <begin position="31"/>
        <end position="45"/>
    </location>
</feature>
<dbReference type="SMART" id="SM00458">
    <property type="entry name" value="RICIN"/>
    <property type="match status" value="1"/>
</dbReference>
<dbReference type="KEGG" id="kfl:Kfla_2131"/>
<feature type="chain" id="PRO_5039196714" evidence="5">
    <location>
        <begin position="27"/>
        <end position="487"/>
    </location>
</feature>
<proteinExistence type="inferred from homology"/>
<evidence type="ECO:0000256" key="5">
    <source>
        <dbReference type="SAM" id="SignalP"/>
    </source>
</evidence>
<evidence type="ECO:0000313" key="7">
    <source>
        <dbReference type="EMBL" id="ADB31213.1"/>
    </source>
</evidence>
<dbReference type="InterPro" id="IPR000772">
    <property type="entry name" value="Ricin_B_lectin"/>
</dbReference>
<keyword evidence="5" id="KW-0732">Signal</keyword>
<dbReference type="CDD" id="cd23418">
    <property type="entry name" value="beta-trefoil_Ricin_XLN-like"/>
    <property type="match status" value="1"/>
</dbReference>
<dbReference type="PROSITE" id="PS50231">
    <property type="entry name" value="RICIN_B_LECTIN"/>
    <property type="match status" value="1"/>
</dbReference>
<evidence type="ECO:0000256" key="3">
    <source>
        <dbReference type="RuleBase" id="RU361153"/>
    </source>
</evidence>
<comment type="similarity">
    <text evidence="3">Belongs to the glycosyl hydrolase 5 (cellulase A) family.</text>
</comment>
<reference evidence="8" key="1">
    <citation type="submission" date="2009-09" db="EMBL/GenBank/DDBJ databases">
        <title>The complete genome of Kribbella flavida DSM 17836.</title>
        <authorList>
            <consortium name="US DOE Joint Genome Institute (JGI-PGF)"/>
            <person name="Lucas S."/>
            <person name="Copeland A."/>
            <person name="Lapidus A."/>
            <person name="Glavina del Rio T."/>
            <person name="Dalin E."/>
            <person name="Tice H."/>
            <person name="Bruce D."/>
            <person name="Goodwin L."/>
            <person name="Pitluck S."/>
            <person name="Kyrpides N."/>
            <person name="Mavromatis K."/>
            <person name="Ivanova N."/>
            <person name="Saunders E."/>
            <person name="Brettin T."/>
            <person name="Detter J.C."/>
            <person name="Han C."/>
            <person name="Larimer F."/>
            <person name="Land M."/>
            <person name="Hauser L."/>
            <person name="Markowitz V."/>
            <person name="Cheng J.-F."/>
            <person name="Hugenholtz P."/>
            <person name="Woyke T."/>
            <person name="Wu D."/>
            <person name="Pukall R."/>
            <person name="Klenk H.-P."/>
            <person name="Eisen J.A."/>
        </authorList>
    </citation>
    <scope>NUCLEOTIDE SEQUENCE [LARGE SCALE GENOMIC DNA]</scope>
    <source>
        <strain evidence="8">DSM 17836 / JCM 10339 / NBRC 14399</strain>
    </source>
</reference>
<feature type="domain" description="Ricin B lectin" evidence="6">
    <location>
        <begin position="359"/>
        <end position="487"/>
    </location>
</feature>
<evidence type="ECO:0000259" key="6">
    <source>
        <dbReference type="SMART" id="SM00458"/>
    </source>
</evidence>
<dbReference type="SUPFAM" id="SSF50370">
    <property type="entry name" value="Ricin B-like lectins"/>
    <property type="match status" value="1"/>
</dbReference>
<dbReference type="GO" id="GO:0004553">
    <property type="term" value="F:hydrolase activity, hydrolyzing O-glycosyl compounds"/>
    <property type="evidence" value="ECO:0007669"/>
    <property type="project" value="InterPro"/>
</dbReference>
<dbReference type="RefSeq" id="WP_012919769.1">
    <property type="nucleotide sequence ID" value="NC_013729.1"/>
</dbReference>
<dbReference type="GO" id="GO:0030246">
    <property type="term" value="F:carbohydrate binding"/>
    <property type="evidence" value="ECO:0007669"/>
    <property type="project" value="UniProtKB-KW"/>
</dbReference>
<dbReference type="eggNOG" id="COG2730">
    <property type="taxonomic scope" value="Bacteria"/>
</dbReference>
<dbReference type="Pfam" id="PF00652">
    <property type="entry name" value="Ricin_B_lectin"/>
    <property type="match status" value="1"/>
</dbReference>
<protein>
    <submittedName>
        <fullName evidence="7">Ricin B lectin</fullName>
    </submittedName>
</protein>
<name>D2PS89_KRIFD</name>
<evidence type="ECO:0000256" key="1">
    <source>
        <dbReference type="ARBA" id="ARBA00022801"/>
    </source>
</evidence>
<dbReference type="InterPro" id="IPR017853">
    <property type="entry name" value="GH"/>
</dbReference>
<keyword evidence="7" id="KW-0430">Lectin</keyword>
<dbReference type="GO" id="GO:0000272">
    <property type="term" value="P:polysaccharide catabolic process"/>
    <property type="evidence" value="ECO:0007669"/>
    <property type="project" value="InterPro"/>
</dbReference>
<evidence type="ECO:0000313" key="8">
    <source>
        <dbReference type="Proteomes" id="UP000007967"/>
    </source>
</evidence>
<feature type="signal peptide" evidence="5">
    <location>
        <begin position="1"/>
        <end position="26"/>
    </location>
</feature>
<dbReference type="HOGENOM" id="CLU_044209_0_0_11"/>
<organism evidence="7 8">
    <name type="scientific">Kribbella flavida (strain DSM 17836 / JCM 10339 / NBRC 14399)</name>
    <dbReference type="NCBI Taxonomy" id="479435"/>
    <lineage>
        <taxon>Bacteria</taxon>
        <taxon>Bacillati</taxon>
        <taxon>Actinomycetota</taxon>
        <taxon>Actinomycetes</taxon>
        <taxon>Propionibacteriales</taxon>
        <taxon>Kribbellaceae</taxon>
        <taxon>Kribbella</taxon>
    </lineage>
</organism>
<dbReference type="STRING" id="479435.Kfla_2131"/>
<evidence type="ECO:0000256" key="4">
    <source>
        <dbReference type="SAM" id="MobiDB-lite"/>
    </source>
</evidence>
<dbReference type="Proteomes" id="UP000007967">
    <property type="component" value="Chromosome"/>
</dbReference>
<dbReference type="SUPFAM" id="SSF51445">
    <property type="entry name" value="(Trans)glycosidases"/>
    <property type="match status" value="1"/>
</dbReference>
<keyword evidence="8" id="KW-1185">Reference proteome</keyword>
<reference evidence="7 8" key="2">
    <citation type="journal article" date="2010" name="Stand. Genomic Sci.">
        <title>Complete genome sequence of Kribbella flavida type strain (IFO 14399).</title>
        <authorList>
            <person name="Pukall R."/>
            <person name="Lapidus A."/>
            <person name="Glavina Del Rio T."/>
            <person name="Copeland A."/>
            <person name="Tice H."/>
            <person name="Cheng J.-F."/>
            <person name="Lucas S."/>
            <person name="Chen F."/>
            <person name="Nolan M."/>
            <person name="LaButti K."/>
            <person name="Pati A."/>
            <person name="Ivanova N."/>
            <person name="Mavrommatis K."/>
            <person name="Mikhailova N."/>
            <person name="Pitluck S."/>
            <person name="Bruce D."/>
            <person name="Goodwin L."/>
            <person name="Land M."/>
            <person name="Hauser L."/>
            <person name="Chang Y.-J."/>
            <person name="Jeffries C.D."/>
            <person name="Chen A."/>
            <person name="Palaniappan K."/>
            <person name="Chain P."/>
            <person name="Rohde M."/>
            <person name="Goeker M."/>
            <person name="Bristow J."/>
            <person name="Eisen J.A."/>
            <person name="Markowitz V."/>
            <person name="Hugenholtz P."/>
            <person name="Kyrpides N.C."/>
            <person name="Klenk H.-P."/>
            <person name="Brettin T."/>
        </authorList>
    </citation>
    <scope>NUCLEOTIDE SEQUENCE [LARGE SCALE GENOMIC DNA]</scope>
    <source>
        <strain evidence="8">DSM 17836 / JCM 10339 / NBRC 14399</strain>
    </source>
</reference>
<gene>
    <name evidence="7" type="ordered locus">Kfla_2131</name>
</gene>
<dbReference type="InterPro" id="IPR001547">
    <property type="entry name" value="Glyco_hydro_5"/>
</dbReference>
<evidence type="ECO:0000256" key="2">
    <source>
        <dbReference type="ARBA" id="ARBA00023295"/>
    </source>
</evidence>
<feature type="region of interest" description="Disordered" evidence="4">
    <location>
        <begin position="31"/>
        <end position="59"/>
    </location>
</feature>
<dbReference type="AlphaFoldDB" id="D2PS89"/>
<keyword evidence="2 3" id="KW-0326">Glycosidase</keyword>